<dbReference type="KEGG" id="lic:LIC_10232"/>
<dbReference type="GO" id="GO:0098797">
    <property type="term" value="C:plasma membrane protein complex"/>
    <property type="evidence" value="ECO:0007669"/>
    <property type="project" value="TreeGrafter"/>
</dbReference>
<evidence type="ECO:0000256" key="2">
    <source>
        <dbReference type="ARBA" id="ARBA00005236"/>
    </source>
</evidence>
<evidence type="ECO:0000313" key="10">
    <source>
        <dbReference type="EMBL" id="AAS68860.1"/>
    </source>
</evidence>
<feature type="transmembrane region" description="Helical" evidence="7">
    <location>
        <begin position="346"/>
        <end position="372"/>
    </location>
</feature>
<evidence type="ECO:0000256" key="6">
    <source>
        <dbReference type="ARBA" id="ARBA00023136"/>
    </source>
</evidence>
<comment type="subcellular location">
    <subcellularLocation>
        <location evidence="1">Cell membrane</location>
        <topology evidence="1">Multi-pass membrane protein</topology>
    </subcellularLocation>
</comment>
<dbReference type="Proteomes" id="UP000007037">
    <property type="component" value="Chromosome I"/>
</dbReference>
<feature type="transmembrane region" description="Helical" evidence="7">
    <location>
        <begin position="38"/>
        <end position="57"/>
    </location>
</feature>
<evidence type="ECO:0000256" key="5">
    <source>
        <dbReference type="ARBA" id="ARBA00022989"/>
    </source>
</evidence>
<evidence type="ECO:0000256" key="3">
    <source>
        <dbReference type="ARBA" id="ARBA00022475"/>
    </source>
</evidence>
<organism evidence="10 11">
    <name type="scientific">Leptospira interrogans serogroup Icterohaemorrhagiae serovar copenhageni (strain Fiocruz L1-130)</name>
    <dbReference type="NCBI Taxonomy" id="267671"/>
    <lineage>
        <taxon>Bacteria</taxon>
        <taxon>Pseudomonadati</taxon>
        <taxon>Spirochaetota</taxon>
        <taxon>Spirochaetia</taxon>
        <taxon>Leptospirales</taxon>
        <taxon>Leptospiraceae</taxon>
        <taxon>Leptospira</taxon>
    </lineage>
</organism>
<comment type="similarity">
    <text evidence="2">Belongs to the ABC-4 integral membrane protein family. LolC/E subfamily.</text>
</comment>
<protein>
    <submittedName>
        <fullName evidence="10">Lipoprotein releasing system transmembrane protein</fullName>
    </submittedName>
</protein>
<accession>Q72VR4</accession>
<dbReference type="GO" id="GO:0044874">
    <property type="term" value="P:lipoprotein localization to outer membrane"/>
    <property type="evidence" value="ECO:0007669"/>
    <property type="project" value="TreeGrafter"/>
</dbReference>
<dbReference type="Pfam" id="PF12704">
    <property type="entry name" value="MacB_PCD"/>
    <property type="match status" value="1"/>
</dbReference>
<dbReference type="AlphaFoldDB" id="Q72VR4"/>
<reference evidence="10 11" key="1">
    <citation type="journal article" date="2004" name="J. Bacteriol.">
        <title>Comparative genomics of two Leptospira interrogans serovars reveals novel insights into physiology and pathogenesis.</title>
        <authorList>
            <person name="Nascimento A.L."/>
            <person name="Ko A.I."/>
            <person name="Martins E.A."/>
            <person name="Monteiro-Vitorello C.B."/>
            <person name="Ho P.L."/>
            <person name="Haake D.A."/>
            <person name="Verjovski-Almeida S."/>
            <person name="Hartskeerl R.A."/>
            <person name="Marques M.V."/>
            <person name="Oliveira M.C."/>
            <person name="Menck C.F."/>
            <person name="Leite L.C."/>
            <person name="Carrer H."/>
            <person name="Coutinho L.L."/>
            <person name="Degrave W.M."/>
            <person name="Dellagostin O.A."/>
            <person name="El-Dorry H."/>
            <person name="Ferro E.S."/>
            <person name="Ferro M.I."/>
            <person name="Furlan L.R."/>
            <person name="Gamberini M."/>
            <person name="Giglioti E.A."/>
            <person name="Goes-Neto A."/>
            <person name="Goldman G.H."/>
            <person name="Goldman M.H."/>
            <person name="Harakava R."/>
            <person name="Jeronimo S.M."/>
            <person name="Junqueira-De-Azevedo I.L."/>
            <person name="Kimura E.T."/>
            <person name="Kuramae E.E."/>
            <person name="Lemos E.G."/>
            <person name="Lemos M.V."/>
            <person name="Marino C.L."/>
            <person name="Nunes L.R."/>
            <person name="De Oliveira R.C."/>
            <person name="Pereira G.G."/>
            <person name="Reis M.S."/>
            <person name="Schriefer A."/>
            <person name="Siqueira W.J."/>
            <person name="Sommer P."/>
            <person name="Tsai S.M."/>
            <person name="Simpson A.J."/>
            <person name="Ferro J.A."/>
            <person name="Camargo L.E."/>
            <person name="Kitajima J.P."/>
            <person name="Setubal J.C."/>
            <person name="Van Sluys M.A."/>
        </authorList>
    </citation>
    <scope>NUCLEOTIDE SEQUENCE [LARGE SCALE GENOMIC DNA]</scope>
    <source>
        <strain evidence="10 11">Fiocruz L1-130</strain>
    </source>
</reference>
<dbReference type="HOGENOM" id="CLU_000604_8_1_12"/>
<keyword evidence="4 7" id="KW-0812">Transmembrane</keyword>
<evidence type="ECO:0000259" key="9">
    <source>
        <dbReference type="Pfam" id="PF12704"/>
    </source>
</evidence>
<dbReference type="InterPro" id="IPR003838">
    <property type="entry name" value="ABC3_permease_C"/>
</dbReference>
<keyword evidence="10" id="KW-0449">Lipoprotein</keyword>
<evidence type="ECO:0000256" key="1">
    <source>
        <dbReference type="ARBA" id="ARBA00004651"/>
    </source>
</evidence>
<dbReference type="InterPro" id="IPR025857">
    <property type="entry name" value="MacB_PCD"/>
</dbReference>
<dbReference type="PANTHER" id="PTHR30489:SF0">
    <property type="entry name" value="LIPOPROTEIN-RELEASING SYSTEM TRANSMEMBRANE PROTEIN LOLE"/>
    <property type="match status" value="1"/>
</dbReference>
<keyword evidence="6 7" id="KW-0472">Membrane</keyword>
<proteinExistence type="inferred from homology"/>
<gene>
    <name evidence="10" type="primary">lolE</name>
    <name evidence="10" type="ordered locus">LIC_10232</name>
</gene>
<dbReference type="PANTHER" id="PTHR30489">
    <property type="entry name" value="LIPOPROTEIN-RELEASING SYSTEM TRANSMEMBRANE PROTEIN LOLE"/>
    <property type="match status" value="1"/>
</dbReference>
<feature type="transmembrane region" description="Helical" evidence="7">
    <location>
        <begin position="302"/>
        <end position="326"/>
    </location>
</feature>
<evidence type="ECO:0000256" key="4">
    <source>
        <dbReference type="ARBA" id="ARBA00022692"/>
    </source>
</evidence>
<evidence type="ECO:0000256" key="7">
    <source>
        <dbReference type="SAM" id="Phobius"/>
    </source>
</evidence>
<dbReference type="EMBL" id="AE016823">
    <property type="protein sequence ID" value="AAS68860.1"/>
    <property type="molecule type" value="Genomic_DNA"/>
</dbReference>
<feature type="domain" description="MacB-like periplasmic core" evidence="9">
    <location>
        <begin position="36"/>
        <end position="261"/>
    </location>
</feature>
<sequence>MMKVNLFRGSLIFLVTSRYIRGSRVAGLLSLKSRLSFIVMAVGVSLLIVVLSIFNGFQRQVKESLWQGGPHITVENKFDSGDIKNYEKIIAWLSRNPYLKDRIVSIGGSITSHGLIQNTNSFIPIMVRALPVENIHDLVGNKLTNFPRIVHHSREEIARYNVENQVLIGKEMAGIYDFDLGANLTMAVPGGRFSLGKGVDVSIKTFRTVGFFKTGYYNYDTHYVFLSLPVAQKFFNLKDSVNQIAIKVKSLDDLQNCKKEILKEFRNPDFENEIGYSASFSVRTIAEEQENFFTALKLEKTIISIIVFLFIILAALGMVASVYSLVRAKRKSIGVLKALGLPSSGVLLIFTLNAMVVGVLASLVGGVSGIFIASNLETIVNGLSELINMVGYYFYHSEWTNVELVPKDVYYFDHIPVDIDISFIFMVTTAATILSGIAGYFPARWAAGLNPVDTIRND</sequence>
<keyword evidence="5 7" id="KW-1133">Transmembrane helix</keyword>
<feature type="transmembrane region" description="Helical" evidence="7">
    <location>
        <begin position="421"/>
        <end position="441"/>
    </location>
</feature>
<name>Q72VR4_LEPIC</name>
<dbReference type="Pfam" id="PF02687">
    <property type="entry name" value="FtsX"/>
    <property type="match status" value="1"/>
</dbReference>
<evidence type="ECO:0000313" key="11">
    <source>
        <dbReference type="Proteomes" id="UP000007037"/>
    </source>
</evidence>
<feature type="domain" description="ABC3 transporter permease C-terminal" evidence="8">
    <location>
        <begin position="305"/>
        <end position="445"/>
    </location>
</feature>
<keyword evidence="3" id="KW-1003">Cell membrane</keyword>
<dbReference type="InterPro" id="IPR051447">
    <property type="entry name" value="Lipoprotein-release_system"/>
</dbReference>
<evidence type="ECO:0000259" key="8">
    <source>
        <dbReference type="Pfam" id="PF02687"/>
    </source>
</evidence>